<sequence>MSQGAGYTVAMNLQIIILALALGFSSTIHGASVETKSFATTLATVTRSSKLPAETGSVEAIFIENDGTFNPLDFGENDPIGFELLVDRNNNEGAPFAIIPIFNTTESAGKDGLNKREDFDVEAFLSRLPKFWRYAWRRPRSQRNYA</sequence>
<evidence type="ECO:0000256" key="1">
    <source>
        <dbReference type="SAM" id="SignalP"/>
    </source>
</evidence>
<evidence type="ECO:0000313" key="3">
    <source>
        <dbReference type="Proteomes" id="UP000307173"/>
    </source>
</evidence>
<keyword evidence="1" id="KW-0732">Signal</keyword>
<name>A0A4T0X579_9ASCO</name>
<evidence type="ECO:0000313" key="2">
    <source>
        <dbReference type="EMBL" id="TID30455.1"/>
    </source>
</evidence>
<evidence type="ECO:0008006" key="4">
    <source>
        <dbReference type="Google" id="ProtNLM"/>
    </source>
</evidence>
<dbReference type="EMBL" id="SELW01000142">
    <property type="protein sequence ID" value="TID30455.1"/>
    <property type="molecule type" value="Genomic_DNA"/>
</dbReference>
<accession>A0A4T0X579</accession>
<feature type="signal peptide" evidence="1">
    <location>
        <begin position="1"/>
        <end position="30"/>
    </location>
</feature>
<dbReference type="AlphaFoldDB" id="A0A4T0X579"/>
<proteinExistence type="predicted"/>
<feature type="chain" id="PRO_5020615237" description="Mating factor alpha precursor N-terminal domain-containing protein" evidence="1">
    <location>
        <begin position="31"/>
        <end position="146"/>
    </location>
</feature>
<reference evidence="2 3" key="1">
    <citation type="journal article" date="2019" name="Front. Genet.">
        <title>Whole-Genome Sequencing of the Opportunistic Yeast Pathogen Candida inconspicua Uncovers Its Hybrid Origin.</title>
        <authorList>
            <person name="Mixao V."/>
            <person name="Hansen A.P."/>
            <person name="Saus E."/>
            <person name="Boekhout T."/>
            <person name="Lass-Florl C."/>
            <person name="Gabaldon T."/>
        </authorList>
    </citation>
    <scope>NUCLEOTIDE SEQUENCE [LARGE SCALE GENOMIC DNA]</scope>
    <source>
        <strain evidence="2 3">CBS 180</strain>
    </source>
</reference>
<dbReference type="Proteomes" id="UP000307173">
    <property type="component" value="Unassembled WGS sequence"/>
</dbReference>
<protein>
    <recommendedName>
        <fullName evidence="4">Mating factor alpha precursor N-terminal domain-containing protein</fullName>
    </recommendedName>
</protein>
<organism evidence="2 3">
    <name type="scientific">Pichia inconspicua</name>
    <dbReference type="NCBI Taxonomy" id="52247"/>
    <lineage>
        <taxon>Eukaryota</taxon>
        <taxon>Fungi</taxon>
        <taxon>Dikarya</taxon>
        <taxon>Ascomycota</taxon>
        <taxon>Saccharomycotina</taxon>
        <taxon>Pichiomycetes</taxon>
        <taxon>Pichiales</taxon>
        <taxon>Pichiaceae</taxon>
        <taxon>Pichia</taxon>
    </lineage>
</organism>
<keyword evidence="3" id="KW-1185">Reference proteome</keyword>
<comment type="caution">
    <text evidence="2">The sequence shown here is derived from an EMBL/GenBank/DDBJ whole genome shotgun (WGS) entry which is preliminary data.</text>
</comment>
<gene>
    <name evidence="2" type="ORF">CANINC_000966</name>
</gene>